<organism evidence="3 4">
    <name type="scientific">Lentinus brumalis</name>
    <dbReference type="NCBI Taxonomy" id="2498619"/>
    <lineage>
        <taxon>Eukaryota</taxon>
        <taxon>Fungi</taxon>
        <taxon>Dikarya</taxon>
        <taxon>Basidiomycota</taxon>
        <taxon>Agaricomycotina</taxon>
        <taxon>Agaricomycetes</taxon>
        <taxon>Polyporales</taxon>
        <taxon>Polyporaceae</taxon>
        <taxon>Lentinus</taxon>
    </lineage>
</organism>
<dbReference type="STRING" id="139420.A0A371DGS6"/>
<dbReference type="Proteomes" id="UP000256964">
    <property type="component" value="Unassembled WGS sequence"/>
</dbReference>
<proteinExistence type="predicted"/>
<gene>
    <name evidence="3" type="ORF">OH76DRAFT_1346583</name>
</gene>
<protein>
    <recommendedName>
        <fullName evidence="2">DUF6699 domain-containing protein</fullName>
    </recommendedName>
</protein>
<evidence type="ECO:0000313" key="4">
    <source>
        <dbReference type="Proteomes" id="UP000256964"/>
    </source>
</evidence>
<keyword evidence="4" id="KW-1185">Reference proteome</keyword>
<dbReference type="OrthoDB" id="3265169at2759"/>
<name>A0A371DGS6_9APHY</name>
<dbReference type="EMBL" id="KZ857393">
    <property type="protein sequence ID" value="RDX51703.1"/>
    <property type="molecule type" value="Genomic_DNA"/>
</dbReference>
<accession>A0A371DGS6</accession>
<feature type="compositionally biased region" description="Low complexity" evidence="1">
    <location>
        <begin position="54"/>
        <end position="73"/>
    </location>
</feature>
<dbReference type="InterPro" id="IPR046522">
    <property type="entry name" value="DUF6699"/>
</dbReference>
<dbReference type="AlphaFoldDB" id="A0A371DGS6"/>
<feature type="domain" description="DUF6699" evidence="2">
    <location>
        <begin position="145"/>
        <end position="276"/>
    </location>
</feature>
<evidence type="ECO:0000259" key="2">
    <source>
        <dbReference type="Pfam" id="PF20415"/>
    </source>
</evidence>
<dbReference type="Pfam" id="PF20415">
    <property type="entry name" value="DUF6699"/>
    <property type="match status" value="1"/>
</dbReference>
<reference evidence="3 4" key="1">
    <citation type="journal article" date="2018" name="Biotechnol. Biofuels">
        <title>Integrative visual omics of the white-rot fungus Polyporus brumalis exposes the biotechnological potential of its oxidative enzymes for delignifying raw plant biomass.</title>
        <authorList>
            <person name="Miyauchi S."/>
            <person name="Rancon A."/>
            <person name="Drula E."/>
            <person name="Hage H."/>
            <person name="Chaduli D."/>
            <person name="Favel A."/>
            <person name="Grisel S."/>
            <person name="Henrissat B."/>
            <person name="Herpoel-Gimbert I."/>
            <person name="Ruiz-Duenas F.J."/>
            <person name="Chevret D."/>
            <person name="Hainaut M."/>
            <person name="Lin J."/>
            <person name="Wang M."/>
            <person name="Pangilinan J."/>
            <person name="Lipzen A."/>
            <person name="Lesage-Meessen L."/>
            <person name="Navarro D."/>
            <person name="Riley R."/>
            <person name="Grigoriev I.V."/>
            <person name="Zhou S."/>
            <person name="Raouche S."/>
            <person name="Rosso M.N."/>
        </authorList>
    </citation>
    <scope>NUCLEOTIDE SEQUENCE [LARGE SCALE GENOMIC DNA]</scope>
    <source>
        <strain evidence="3 4">BRFM 1820</strain>
    </source>
</reference>
<evidence type="ECO:0000256" key="1">
    <source>
        <dbReference type="SAM" id="MobiDB-lite"/>
    </source>
</evidence>
<feature type="region of interest" description="Disordered" evidence="1">
    <location>
        <begin position="1"/>
        <end position="92"/>
    </location>
</feature>
<sequence>MQSGFPGVSPGTGWPRPLATQEEIDRSPPSAWDSAIDDGYERRQFAPRGNTPNLSRSVSLSSSPSSASLSSRSPSRKTSLRGNAAEAMKRPPREWRTDFSLSGAGFLSGLLGNRARSKSFGGIGVQEKVVLHPYIRYNASKPPMYLDLRESPTSVNFRALRDRALNNWDLMRFVCEPPLPMMRLYHERLPWYIDVEAQNPSGVTLYELFAAIHYCMWTQIKNADYYNVEMTAEARAHVAEAWAGRCRSDEERSQGIRRVDYLMGRVIMEGIQKGKEGMFEIKTRKPGPN</sequence>
<evidence type="ECO:0000313" key="3">
    <source>
        <dbReference type="EMBL" id="RDX51703.1"/>
    </source>
</evidence>